<accession>A0A061AHW8</accession>
<evidence type="ECO:0000256" key="1">
    <source>
        <dbReference type="ARBA" id="ARBA00025758"/>
    </source>
</evidence>
<feature type="region of interest" description="Disordered" evidence="2">
    <location>
        <begin position="1"/>
        <end position="25"/>
    </location>
</feature>
<reference evidence="3" key="1">
    <citation type="journal article" date="2014" name="Genome Announc.">
        <title>Genome sequence of the yeast Cyberlindnera fabianii (Hansenula fabianii).</title>
        <authorList>
            <person name="Freel K.C."/>
            <person name="Sarilar V."/>
            <person name="Neuveglise C."/>
            <person name="Devillers H."/>
            <person name="Friedrich A."/>
            <person name="Schacherer J."/>
        </authorList>
    </citation>
    <scope>NUCLEOTIDE SEQUENCE</scope>
    <source>
        <strain evidence="3">YJS4271</strain>
    </source>
</reference>
<dbReference type="OrthoDB" id="428895at2759"/>
<dbReference type="VEuPathDB" id="FungiDB:BON22_0482"/>
<feature type="compositionally biased region" description="Basic residues" evidence="2">
    <location>
        <begin position="1"/>
        <end position="15"/>
    </location>
</feature>
<protein>
    <submittedName>
        <fullName evidence="3">CYFA0S01e08042g1_1</fullName>
    </submittedName>
</protein>
<proteinExistence type="inferred from homology"/>
<sequence length="248" mass="28517">MTKRRNNKHNGHSNKRHQEGDNARQLDPVFGQYRALPVSEDIIASVTPDTIPTDGETYLAMVRKQAETGSTVMFVPRDIDYDESEEQVTEQQTPIDRAPFRDLSSFKDIVLEEFIKQRNDLPEPGTLPIPDDFIFPESFTAWRAYVMSHEPSLHLVSNLDKELTLRLVVYSTRWLAASTPAQISNWIYSLLVRVPEVMDHSDVSVVRELGVRAKKFHDRDELPQDTRILCATILCIVGDFFNQRDLFL</sequence>
<dbReference type="PANTHER" id="PTHR12794">
    <property type="entry name" value="GEMIN2"/>
    <property type="match status" value="1"/>
</dbReference>
<dbReference type="GO" id="GO:0000387">
    <property type="term" value="P:spliceosomal snRNP assembly"/>
    <property type="evidence" value="ECO:0007669"/>
    <property type="project" value="InterPro"/>
</dbReference>
<dbReference type="EMBL" id="LK052886">
    <property type="protein sequence ID" value="CDR37170.1"/>
    <property type="molecule type" value="Genomic_DNA"/>
</dbReference>
<evidence type="ECO:0000256" key="2">
    <source>
        <dbReference type="SAM" id="MobiDB-lite"/>
    </source>
</evidence>
<dbReference type="GO" id="GO:0032797">
    <property type="term" value="C:SMN complex"/>
    <property type="evidence" value="ECO:0007669"/>
    <property type="project" value="TreeGrafter"/>
</dbReference>
<dbReference type="PhylomeDB" id="A0A061AHW8"/>
<dbReference type="PANTHER" id="PTHR12794:SF0">
    <property type="entry name" value="GEM-ASSOCIATED PROTEIN 2"/>
    <property type="match status" value="1"/>
</dbReference>
<name>A0A061AHW8_CYBFA</name>
<dbReference type="InterPro" id="IPR035426">
    <property type="entry name" value="Gemin2/Brr1"/>
</dbReference>
<dbReference type="AlphaFoldDB" id="A0A061AHW8"/>
<dbReference type="Gene3D" id="1.20.58.1070">
    <property type="match status" value="1"/>
</dbReference>
<comment type="similarity">
    <text evidence="1">Belongs to the gemin-2 family.</text>
</comment>
<evidence type="ECO:0000313" key="3">
    <source>
        <dbReference type="EMBL" id="CDR37170.1"/>
    </source>
</evidence>
<gene>
    <name evidence="3" type="ORF">CYFA0S_01e08042g</name>
</gene>
<dbReference type="Pfam" id="PF04938">
    <property type="entry name" value="SIP1"/>
    <property type="match status" value="1"/>
</dbReference>
<dbReference type="GO" id="GO:0005634">
    <property type="term" value="C:nucleus"/>
    <property type="evidence" value="ECO:0007669"/>
    <property type="project" value="TreeGrafter"/>
</dbReference>
<organism evidence="3">
    <name type="scientific">Cyberlindnera fabianii</name>
    <name type="common">Yeast</name>
    <name type="synonym">Hansenula fabianii</name>
    <dbReference type="NCBI Taxonomy" id="36022"/>
    <lineage>
        <taxon>Eukaryota</taxon>
        <taxon>Fungi</taxon>
        <taxon>Dikarya</taxon>
        <taxon>Ascomycota</taxon>
        <taxon>Saccharomycotina</taxon>
        <taxon>Saccharomycetes</taxon>
        <taxon>Phaffomycetales</taxon>
        <taxon>Phaffomycetaceae</taxon>
        <taxon>Cyberlindnera</taxon>
    </lineage>
</organism>